<comment type="subunit">
    <text evidence="2">Homohexamer.</text>
</comment>
<evidence type="ECO:0000256" key="1">
    <source>
        <dbReference type="ARBA" id="ARBA00006964"/>
    </source>
</evidence>
<dbReference type="InterPro" id="IPR036069">
    <property type="entry name" value="DUF34/NIF3_sf"/>
</dbReference>
<sequence length="383" mass="40159">MTDDDHTPRVSSTTSVGTVTDLLDAVYPPSLAESWDSVGLVCGDRTEPVGRALICVDVTDAVVDAAIATDVDIVVAHHPLLLRGVDTVAANTAKGRVLHRLIRSHTALFTAHTNADSARPGVSDALAEVLGVIDTSPVDPAPMPPMDKWVVMVPEGSAEQVSEAMFAAGAGAIGEYRDCAWSVVGVGQFEARGAANPTIGSLGERTHVDEARVEMVAERRLRRSVLGALRAAHPYEEPAFDILAEAPIDADAGLGRVGRLAAPSTVGRFVTRAAGALRSPWGVRATGDPDRVVETIAVCGGAGDSLLDTVRGLGVDLYLTGDLRHHPVDEALRVGGPVLVDAGHWATEFPWCTQVAELLSAELALDVEVFATPTDPFTVHADC</sequence>
<evidence type="ECO:0000256" key="2">
    <source>
        <dbReference type="ARBA" id="ARBA00011643"/>
    </source>
</evidence>
<comment type="similarity">
    <text evidence="1 5">Belongs to the GTP cyclohydrolase I type 2/NIF3 family.</text>
</comment>
<dbReference type="PANTHER" id="PTHR13799:SF14">
    <property type="entry name" value="GTP CYCLOHYDROLASE 1 TYPE 2 HOMOLOG"/>
    <property type="match status" value="1"/>
</dbReference>
<comment type="caution">
    <text evidence="7">The sequence shown here is derived from an EMBL/GenBank/DDBJ whole genome shotgun (WGS) entry which is preliminary data.</text>
</comment>
<dbReference type="InterPro" id="IPR015867">
    <property type="entry name" value="N-reg_PII/ATP_PRibTrfase_C"/>
</dbReference>
<dbReference type="Gene3D" id="3.40.1390.30">
    <property type="entry name" value="NIF3 (NGG1p interacting factor 3)-like"/>
    <property type="match status" value="1"/>
</dbReference>
<proteinExistence type="inferred from homology"/>
<evidence type="ECO:0000256" key="4">
    <source>
        <dbReference type="ARBA" id="ARBA00022723"/>
    </source>
</evidence>
<reference evidence="7" key="1">
    <citation type="submission" date="2012-02" db="EMBL/GenBank/DDBJ databases">
        <title>Whole genome shotgun sequence of Gordonia otitidis NBRC 100426.</title>
        <authorList>
            <person name="Yoshida I."/>
            <person name="Hosoyama A."/>
            <person name="Tsuchikane K."/>
            <person name="Katsumata H."/>
            <person name="Yamazaki S."/>
            <person name="Fujita N."/>
        </authorList>
    </citation>
    <scope>NUCLEOTIDE SEQUENCE [LARGE SCALE GENOMIC DNA]</scope>
    <source>
        <strain evidence="7">NBRC 100426</strain>
    </source>
</reference>
<dbReference type="InterPro" id="IPR002678">
    <property type="entry name" value="DUF34/NIF3"/>
</dbReference>
<keyword evidence="4 5" id="KW-0479">Metal-binding</keyword>
<evidence type="ECO:0000256" key="6">
    <source>
        <dbReference type="PIRSR" id="PIRSR602678-1"/>
    </source>
</evidence>
<feature type="binding site" evidence="6">
    <location>
        <position position="348"/>
    </location>
    <ligand>
        <name>a divalent metal cation</name>
        <dbReference type="ChEBI" id="CHEBI:60240"/>
        <label>1</label>
    </ligand>
</feature>
<feature type="binding site" evidence="6">
    <location>
        <position position="344"/>
    </location>
    <ligand>
        <name>a divalent metal cation</name>
        <dbReference type="ChEBI" id="CHEBI:60240"/>
        <label>1</label>
    </ligand>
</feature>
<evidence type="ECO:0000256" key="5">
    <source>
        <dbReference type="PIRNR" id="PIRNR037489"/>
    </source>
</evidence>
<protein>
    <recommendedName>
        <fullName evidence="3 5">GTP cyclohydrolase 1 type 2 homolog</fullName>
    </recommendedName>
</protein>
<evidence type="ECO:0000313" key="8">
    <source>
        <dbReference type="Proteomes" id="UP000005038"/>
    </source>
</evidence>
<dbReference type="OrthoDB" id="9795763at2"/>
<organism evidence="7 8">
    <name type="scientific">Gordonia otitidis (strain DSM 44809 / CCUG 52243 / JCM 12355 / NBRC 100426 / IFM 10032)</name>
    <dbReference type="NCBI Taxonomy" id="1108044"/>
    <lineage>
        <taxon>Bacteria</taxon>
        <taxon>Bacillati</taxon>
        <taxon>Actinomycetota</taxon>
        <taxon>Actinomycetes</taxon>
        <taxon>Mycobacteriales</taxon>
        <taxon>Gordoniaceae</taxon>
        <taxon>Gordonia</taxon>
    </lineage>
</organism>
<dbReference type="GO" id="GO:0046872">
    <property type="term" value="F:metal ion binding"/>
    <property type="evidence" value="ECO:0007669"/>
    <property type="project" value="UniProtKB-UniRule"/>
</dbReference>
<dbReference type="PIRSF" id="PIRSF037489">
    <property type="entry name" value="UCP037489_NIF3_YqfO"/>
    <property type="match status" value="1"/>
</dbReference>
<keyword evidence="8" id="KW-1185">Reference proteome</keyword>
<feature type="binding site" evidence="6">
    <location>
        <position position="78"/>
    </location>
    <ligand>
        <name>a divalent metal cation</name>
        <dbReference type="ChEBI" id="CHEBI:60240"/>
        <label>1</label>
    </ligand>
</feature>
<dbReference type="PANTHER" id="PTHR13799">
    <property type="entry name" value="NGG1 INTERACTING FACTOR 3"/>
    <property type="match status" value="1"/>
</dbReference>
<dbReference type="EMBL" id="BAFB01000065">
    <property type="protein sequence ID" value="GAB33471.1"/>
    <property type="molecule type" value="Genomic_DNA"/>
</dbReference>
<dbReference type="Pfam" id="PF01784">
    <property type="entry name" value="DUF34_NIF3"/>
    <property type="match status" value="1"/>
</dbReference>
<dbReference type="FunFam" id="3.40.1390.30:FF:000001">
    <property type="entry name" value="GTP cyclohydrolase 1 type 2"/>
    <property type="match status" value="1"/>
</dbReference>
<dbReference type="SUPFAM" id="SSF102705">
    <property type="entry name" value="NIF3 (NGG1p interacting factor 3)-like"/>
    <property type="match status" value="1"/>
</dbReference>
<name>H5TJ13_GORO1</name>
<evidence type="ECO:0000313" key="7">
    <source>
        <dbReference type="EMBL" id="GAB33471.1"/>
    </source>
</evidence>
<dbReference type="GO" id="GO:0005737">
    <property type="term" value="C:cytoplasm"/>
    <property type="evidence" value="ECO:0007669"/>
    <property type="project" value="TreeGrafter"/>
</dbReference>
<dbReference type="NCBIfam" id="TIGR00486">
    <property type="entry name" value="YbgI_SA1388"/>
    <property type="match status" value="1"/>
</dbReference>
<gene>
    <name evidence="7" type="ORF">GOOTI_065_00760</name>
</gene>
<dbReference type="Gene3D" id="3.30.70.120">
    <property type="match status" value="1"/>
</dbReference>
<evidence type="ECO:0000256" key="3">
    <source>
        <dbReference type="ARBA" id="ARBA00022112"/>
    </source>
</evidence>
<dbReference type="AlphaFoldDB" id="H5TJ13"/>
<dbReference type="STRING" id="1108044.GOOTI_065_00760"/>
<feature type="binding site" evidence="6">
    <location>
        <position position="116"/>
    </location>
    <ligand>
        <name>a divalent metal cation</name>
        <dbReference type="ChEBI" id="CHEBI:60240"/>
        <label>1</label>
    </ligand>
</feature>
<dbReference type="InterPro" id="IPR017221">
    <property type="entry name" value="DUF34/NIF3_bac"/>
</dbReference>
<dbReference type="Proteomes" id="UP000005038">
    <property type="component" value="Unassembled WGS sequence"/>
</dbReference>
<dbReference type="RefSeq" id="WP_007237723.1">
    <property type="nucleotide sequence ID" value="NZ_BAFB01000065.1"/>
</dbReference>
<feature type="binding site" evidence="6">
    <location>
        <position position="77"/>
    </location>
    <ligand>
        <name>a divalent metal cation</name>
        <dbReference type="ChEBI" id="CHEBI:60240"/>
        <label>1</label>
    </ligand>
</feature>
<accession>H5TJ13</accession>